<evidence type="ECO:0000256" key="17">
    <source>
        <dbReference type="PROSITE-ProRule" id="PRU10141"/>
    </source>
</evidence>
<dbReference type="InterPro" id="IPR017441">
    <property type="entry name" value="Protein_kinase_ATP_BS"/>
</dbReference>
<gene>
    <name evidence="22" type="ORF">C24_LOCUS18955</name>
</gene>
<keyword evidence="13" id="KW-0675">Receptor</keyword>
<dbReference type="PANTHER" id="PTHR27002:SF1041">
    <property type="entry name" value="CYSTEINE-RICH RECEPTOR-LIKE PROTEIN KINASE 17"/>
    <property type="match status" value="1"/>
</dbReference>
<sequence>MAKTSCEIILCFFFFILSFRVISVSAQQTCDNAAGSFKPNSTYDNNRRLLLSTFASNVTAQNGYFNGSFGLGTDGVYAMGMCAPGAEPDVCSNCIKNTAEGLLQICLNQTDGFSWSGEETICLVRYSNKSFSGLLGLEPSNDFFNVNEIRKEDQKEFDSVFDDLMIRTIQGASSSVRNNSNSLSLSGKYYAKDVAPEPVYGNISVVMQCTPDVSSKDCNLCLERSLDFYKKWYNGKRGTIILRPSCFFRWELYTFFDSRISGGTIAAIVVVVVVTIILIVVGLVICKRRKQKQEIELPTESVQFDLKTIEAATGNFSEHNKLGAGGFGEVYKGMLLNGTEIAVKRLSKTSGQGEIEFKNEVVVVAKLQHINLVRLLGFSLQGEEKLLVYEFVPNKSLDYFLLVYPNKRNQLDWTVRRNIIGGITRGILYLHQDSRLKIIHRDLKASNILLDADMNPKIADFGMARIFGVDQTVANTARVVGTFGYMSPEYVTHGQFSMKSDVYSFGVLILEIISGKKNSSFYQMDGLVNNLVTYVWKLWENKTMHELIDPFIKEDCKSDEVIRYVHIGLLCVQENPADRPTMSTIHQVLTTSSITLPVPQPPGFFFRNGPGSNPSSQGMVPGQSSSKSFTSSVDEATITQVNPPSNVSARGGFYNASIGQGPDRLYASGTCIQGSEPELCSACIDSAFIRVIKKCHNQTEALDWSSFNEEYPCMIRYSNRSFFGLLEMTPFFKNYNATDFQVNLTEFYQKWEALMLGVIADAISSPNPKFYGAGTGKIGIQTVYAFVLCSKDISPWNCSRCLRGNVDNYKLSCSGKPRGHSFSPSCYMRWDLYQFYGFIEYRASPTLPREKDGGKISTRNILGITVALAFFITVLLVLGYALSRRRKAYQEFATERRSMTTYGTAPPDDDDITTSGSLQFDFKAIEAATNNFQKSNKLGHGGFGEVFKAKCS</sequence>
<feature type="signal peptide" evidence="19">
    <location>
        <begin position="1"/>
        <end position="26"/>
    </location>
</feature>
<evidence type="ECO:0000256" key="11">
    <source>
        <dbReference type="ARBA" id="ARBA00022989"/>
    </source>
</evidence>
<proteinExistence type="predicted"/>
<dbReference type="PANTHER" id="PTHR27002">
    <property type="entry name" value="RECEPTOR-LIKE SERINE/THREONINE-PROTEIN KINASE SD1-8"/>
    <property type="match status" value="1"/>
</dbReference>
<feature type="transmembrane region" description="Helical" evidence="18">
    <location>
        <begin position="861"/>
        <end position="882"/>
    </location>
</feature>
<dbReference type="PROSITE" id="PS00108">
    <property type="entry name" value="PROTEIN_KINASE_ST"/>
    <property type="match status" value="1"/>
</dbReference>
<dbReference type="GO" id="GO:0016020">
    <property type="term" value="C:membrane"/>
    <property type="evidence" value="ECO:0007669"/>
    <property type="project" value="UniProtKB-SubCell"/>
</dbReference>
<dbReference type="Pfam" id="PF01657">
    <property type="entry name" value="Stress-antifung"/>
    <property type="match status" value="4"/>
</dbReference>
<evidence type="ECO:0000256" key="13">
    <source>
        <dbReference type="ARBA" id="ARBA00023170"/>
    </source>
</evidence>
<evidence type="ECO:0000256" key="10">
    <source>
        <dbReference type="ARBA" id="ARBA00022840"/>
    </source>
</evidence>
<comment type="catalytic activity">
    <reaction evidence="15">
        <text>L-seryl-[protein] + ATP = O-phospho-L-seryl-[protein] + ADP + H(+)</text>
        <dbReference type="Rhea" id="RHEA:17989"/>
        <dbReference type="Rhea" id="RHEA-COMP:9863"/>
        <dbReference type="Rhea" id="RHEA-COMP:11604"/>
        <dbReference type="ChEBI" id="CHEBI:15378"/>
        <dbReference type="ChEBI" id="CHEBI:29999"/>
        <dbReference type="ChEBI" id="CHEBI:30616"/>
        <dbReference type="ChEBI" id="CHEBI:83421"/>
        <dbReference type="ChEBI" id="CHEBI:456216"/>
    </reaction>
</comment>
<keyword evidence="7" id="KW-0677">Repeat</keyword>
<evidence type="ECO:0000256" key="6">
    <source>
        <dbReference type="ARBA" id="ARBA00022729"/>
    </source>
</evidence>
<evidence type="ECO:0000256" key="7">
    <source>
        <dbReference type="ARBA" id="ARBA00022737"/>
    </source>
</evidence>
<dbReference type="InterPro" id="IPR008271">
    <property type="entry name" value="Ser/Thr_kinase_AS"/>
</dbReference>
<evidence type="ECO:0000256" key="12">
    <source>
        <dbReference type="ARBA" id="ARBA00023136"/>
    </source>
</evidence>
<dbReference type="PROSITE" id="PS00107">
    <property type="entry name" value="PROTEIN_KINASE_ATP"/>
    <property type="match status" value="1"/>
</dbReference>
<dbReference type="InterPro" id="IPR038408">
    <property type="entry name" value="GNK2_sf"/>
</dbReference>
<keyword evidence="5 18" id="KW-0812">Transmembrane</keyword>
<evidence type="ECO:0000256" key="18">
    <source>
        <dbReference type="SAM" id="Phobius"/>
    </source>
</evidence>
<dbReference type="Gene3D" id="1.10.510.10">
    <property type="entry name" value="Transferase(Phosphotransferase) domain 1"/>
    <property type="match status" value="1"/>
</dbReference>
<keyword evidence="2" id="KW-0723">Serine/threonine-protein kinase</keyword>
<name>A0A5S9XVQ6_ARATH</name>
<dbReference type="GO" id="GO:0004674">
    <property type="term" value="F:protein serine/threonine kinase activity"/>
    <property type="evidence" value="ECO:0007669"/>
    <property type="project" value="UniProtKB-KW"/>
</dbReference>
<feature type="chain" id="PRO_5024852593" evidence="19">
    <location>
        <begin position="27"/>
        <end position="952"/>
    </location>
</feature>
<dbReference type="GO" id="GO:0006950">
    <property type="term" value="P:response to stress"/>
    <property type="evidence" value="ECO:0007669"/>
    <property type="project" value="UniProtKB-ARBA"/>
</dbReference>
<dbReference type="FunFam" id="3.30.200.20:FF:000959">
    <property type="entry name" value="Cysteine-rich receptor-like protein kinase 17"/>
    <property type="match status" value="1"/>
</dbReference>
<feature type="domain" description="Gnk2-homologous" evidence="21">
    <location>
        <begin position="611"/>
        <end position="722"/>
    </location>
</feature>
<dbReference type="ExpressionAtlas" id="A0A5S9XVQ6">
    <property type="expression patterns" value="baseline and differential"/>
</dbReference>
<evidence type="ECO:0000256" key="9">
    <source>
        <dbReference type="ARBA" id="ARBA00022777"/>
    </source>
</evidence>
<dbReference type="InterPro" id="IPR001245">
    <property type="entry name" value="Ser-Thr/Tyr_kinase_cat_dom"/>
</dbReference>
<keyword evidence="12 18" id="KW-0472">Membrane</keyword>
<evidence type="ECO:0000256" key="3">
    <source>
        <dbReference type="ARBA" id="ARBA00022553"/>
    </source>
</evidence>
<keyword evidence="10 17" id="KW-0067">ATP-binding</keyword>
<evidence type="ECO:0000256" key="1">
    <source>
        <dbReference type="ARBA" id="ARBA00004167"/>
    </source>
</evidence>
<feature type="domain" description="Gnk2-homologous" evidence="21">
    <location>
        <begin position="728"/>
        <end position="835"/>
    </location>
</feature>
<dbReference type="CDD" id="cd14066">
    <property type="entry name" value="STKc_IRAK"/>
    <property type="match status" value="1"/>
</dbReference>
<evidence type="ECO:0000313" key="22">
    <source>
        <dbReference type="EMBL" id="CAA0396225.1"/>
    </source>
</evidence>
<feature type="domain" description="Protein kinase" evidence="20">
    <location>
        <begin position="316"/>
        <end position="589"/>
    </location>
</feature>
<dbReference type="InterPro" id="IPR011009">
    <property type="entry name" value="Kinase-like_dom_sf"/>
</dbReference>
<dbReference type="Pfam" id="PF07714">
    <property type="entry name" value="PK_Tyr_Ser-Thr"/>
    <property type="match status" value="1"/>
</dbReference>
<dbReference type="Gene3D" id="3.30.430.20">
    <property type="entry name" value="Gnk2 domain, C-X8-C-X2-C motif"/>
    <property type="match status" value="4"/>
</dbReference>
<dbReference type="InterPro" id="IPR000719">
    <property type="entry name" value="Prot_kinase_dom"/>
</dbReference>
<keyword evidence="3" id="KW-0597">Phosphoprotein</keyword>
<keyword evidence="14" id="KW-0325">Glycoprotein</keyword>
<dbReference type="FunFam" id="1.10.510.10:FF:000129">
    <property type="entry name" value="cysteine-rich receptor-like protein kinase 10"/>
    <property type="match status" value="1"/>
</dbReference>
<dbReference type="GO" id="GO:0005524">
    <property type="term" value="F:ATP binding"/>
    <property type="evidence" value="ECO:0007669"/>
    <property type="project" value="UniProtKB-UniRule"/>
</dbReference>
<dbReference type="EMBL" id="CACSHJ010000095">
    <property type="protein sequence ID" value="CAA0396225.1"/>
    <property type="molecule type" value="Genomic_DNA"/>
</dbReference>
<dbReference type="AlphaFoldDB" id="A0A5S9XVQ6"/>
<evidence type="ECO:0000256" key="16">
    <source>
        <dbReference type="ARBA" id="ARBA00047951"/>
    </source>
</evidence>
<feature type="binding site" evidence="17">
    <location>
        <position position="344"/>
    </location>
    <ligand>
        <name>ATP</name>
        <dbReference type="ChEBI" id="CHEBI:30616"/>
    </ligand>
</feature>
<comment type="subcellular location">
    <subcellularLocation>
        <location evidence="1">Membrane</location>
        <topology evidence="1">Single-pass membrane protein</topology>
    </subcellularLocation>
</comment>
<keyword evidence="11 18" id="KW-1133">Transmembrane helix</keyword>
<keyword evidence="6 19" id="KW-0732">Signal</keyword>
<dbReference type="FunFam" id="3.30.430.20:FF:000007">
    <property type="entry name" value="Cysteine-rich receptor-like protein kinase 11"/>
    <property type="match status" value="1"/>
</dbReference>
<evidence type="ECO:0000256" key="5">
    <source>
        <dbReference type="ARBA" id="ARBA00022692"/>
    </source>
</evidence>
<dbReference type="FunFam" id="3.30.430.20:FF:000003">
    <property type="entry name" value="Cysteine-rich RLK (RECEPTOR-like protein kinase) 10"/>
    <property type="match status" value="1"/>
</dbReference>
<feature type="domain" description="Gnk2-homologous" evidence="21">
    <location>
        <begin position="139"/>
        <end position="255"/>
    </location>
</feature>
<keyword evidence="4" id="KW-0808">Transferase</keyword>
<evidence type="ECO:0000256" key="14">
    <source>
        <dbReference type="ARBA" id="ARBA00023180"/>
    </source>
</evidence>
<feature type="domain" description="Gnk2-homologous" evidence="21">
    <location>
        <begin position="25"/>
        <end position="131"/>
    </location>
</feature>
<evidence type="ECO:0000313" key="23">
    <source>
        <dbReference type="Proteomes" id="UP000434276"/>
    </source>
</evidence>
<evidence type="ECO:0000256" key="19">
    <source>
        <dbReference type="SAM" id="SignalP"/>
    </source>
</evidence>
<evidence type="ECO:0000256" key="8">
    <source>
        <dbReference type="ARBA" id="ARBA00022741"/>
    </source>
</evidence>
<dbReference type="SMART" id="SM00220">
    <property type="entry name" value="S_TKc"/>
    <property type="match status" value="1"/>
</dbReference>
<dbReference type="InterPro" id="IPR002902">
    <property type="entry name" value="GNK2"/>
</dbReference>
<dbReference type="PROSITE" id="PS51473">
    <property type="entry name" value="GNK2"/>
    <property type="match status" value="4"/>
</dbReference>
<evidence type="ECO:0000256" key="4">
    <source>
        <dbReference type="ARBA" id="ARBA00022679"/>
    </source>
</evidence>
<evidence type="ECO:0000259" key="21">
    <source>
        <dbReference type="PROSITE" id="PS51473"/>
    </source>
</evidence>
<feature type="transmembrane region" description="Helical" evidence="18">
    <location>
        <begin position="265"/>
        <end position="286"/>
    </location>
</feature>
<evidence type="ECO:0000256" key="15">
    <source>
        <dbReference type="ARBA" id="ARBA00047558"/>
    </source>
</evidence>
<protein>
    <submittedName>
        <fullName evidence="22">Uncharacterized protein</fullName>
    </submittedName>
</protein>
<dbReference type="CDD" id="cd23509">
    <property type="entry name" value="Gnk2-like"/>
    <property type="match status" value="4"/>
</dbReference>
<dbReference type="Proteomes" id="UP000434276">
    <property type="component" value="Unassembled WGS sequence"/>
</dbReference>
<evidence type="ECO:0000259" key="20">
    <source>
        <dbReference type="PROSITE" id="PS50011"/>
    </source>
</evidence>
<dbReference type="SUPFAM" id="SSF56112">
    <property type="entry name" value="Protein kinase-like (PK-like)"/>
    <property type="match status" value="2"/>
</dbReference>
<organism evidence="22 23">
    <name type="scientific">Arabidopsis thaliana</name>
    <name type="common">Mouse-ear cress</name>
    <dbReference type="NCBI Taxonomy" id="3702"/>
    <lineage>
        <taxon>Eukaryota</taxon>
        <taxon>Viridiplantae</taxon>
        <taxon>Streptophyta</taxon>
        <taxon>Embryophyta</taxon>
        <taxon>Tracheophyta</taxon>
        <taxon>Spermatophyta</taxon>
        <taxon>Magnoliopsida</taxon>
        <taxon>eudicotyledons</taxon>
        <taxon>Gunneridae</taxon>
        <taxon>Pentapetalae</taxon>
        <taxon>rosids</taxon>
        <taxon>malvids</taxon>
        <taxon>Brassicales</taxon>
        <taxon>Brassicaceae</taxon>
        <taxon>Camelineae</taxon>
        <taxon>Arabidopsis</taxon>
    </lineage>
</organism>
<evidence type="ECO:0000256" key="2">
    <source>
        <dbReference type="ARBA" id="ARBA00022527"/>
    </source>
</evidence>
<comment type="catalytic activity">
    <reaction evidence="16">
        <text>L-threonyl-[protein] + ATP = O-phospho-L-threonyl-[protein] + ADP + H(+)</text>
        <dbReference type="Rhea" id="RHEA:46608"/>
        <dbReference type="Rhea" id="RHEA-COMP:11060"/>
        <dbReference type="Rhea" id="RHEA-COMP:11605"/>
        <dbReference type="ChEBI" id="CHEBI:15378"/>
        <dbReference type="ChEBI" id="CHEBI:30013"/>
        <dbReference type="ChEBI" id="CHEBI:30616"/>
        <dbReference type="ChEBI" id="CHEBI:61977"/>
        <dbReference type="ChEBI" id="CHEBI:456216"/>
    </reaction>
</comment>
<keyword evidence="9" id="KW-0418">Kinase</keyword>
<reference evidence="22 23" key="1">
    <citation type="submission" date="2019-12" db="EMBL/GenBank/DDBJ databases">
        <authorList>
            <person name="Jiao W.-B."/>
            <person name="Schneeberger K."/>
        </authorList>
    </citation>
    <scope>NUCLEOTIDE SEQUENCE [LARGE SCALE GENOMIC DNA]</scope>
    <source>
        <strain evidence="23">cv. C24</strain>
    </source>
</reference>
<keyword evidence="8 17" id="KW-0547">Nucleotide-binding</keyword>
<dbReference type="Gene3D" id="3.30.200.20">
    <property type="entry name" value="Phosphorylase Kinase, domain 1"/>
    <property type="match status" value="2"/>
</dbReference>
<dbReference type="PROSITE" id="PS50011">
    <property type="entry name" value="PROTEIN_KINASE_DOM"/>
    <property type="match status" value="1"/>
</dbReference>
<accession>A0A5S9XVQ6</accession>
<dbReference type="OrthoDB" id="688481at2759"/>